<evidence type="ECO:0000256" key="1">
    <source>
        <dbReference type="ARBA" id="ARBA00001352"/>
    </source>
</evidence>
<dbReference type="EMBL" id="CP133548">
    <property type="protein sequence ID" value="WMS89006.1"/>
    <property type="molecule type" value="Genomic_DNA"/>
</dbReference>
<evidence type="ECO:0000256" key="2">
    <source>
        <dbReference type="ARBA" id="ARBA00001933"/>
    </source>
</evidence>
<dbReference type="AlphaFoldDB" id="A0AA51X8I2"/>
<feature type="binding site" evidence="14">
    <location>
        <position position="122"/>
    </location>
    <ligand>
        <name>[4Fe-4S] cluster</name>
        <dbReference type="ChEBI" id="CHEBI:49883"/>
        <note>4Fe-4S-S-AdoMet</note>
    </ligand>
</feature>
<dbReference type="GO" id="GO:0016853">
    <property type="term" value="F:isomerase activity"/>
    <property type="evidence" value="ECO:0007669"/>
    <property type="project" value="UniProtKB-KW"/>
</dbReference>
<feature type="domain" description="Radical SAM core" evidence="16">
    <location>
        <begin position="107"/>
        <end position="323"/>
    </location>
</feature>
<comment type="similarity">
    <text evidence="4">Belongs to the radical SAM superfamily. KamA family.</text>
</comment>
<name>A0AA51X8I2_9GAMM</name>
<dbReference type="GO" id="GO:0046872">
    <property type="term" value="F:metal ion binding"/>
    <property type="evidence" value="ECO:0007669"/>
    <property type="project" value="UniProtKB-KW"/>
</dbReference>
<dbReference type="Pfam" id="PF04055">
    <property type="entry name" value="Radical_SAM"/>
    <property type="match status" value="1"/>
</dbReference>
<accession>A0AA51X8I2</accession>
<dbReference type="SFLD" id="SFLDF00314">
    <property type="entry name" value="L-lysine_2_3-aminomutase_(yjeK"/>
    <property type="match status" value="1"/>
</dbReference>
<evidence type="ECO:0000256" key="7">
    <source>
        <dbReference type="ARBA" id="ARBA00022691"/>
    </source>
</evidence>
<feature type="modified residue" description="N6-(pyridoxal phosphate)lysine" evidence="15">
    <location>
        <position position="334"/>
    </location>
</feature>
<evidence type="ECO:0000256" key="15">
    <source>
        <dbReference type="PIRSR" id="PIRSR603739-50"/>
    </source>
</evidence>
<evidence type="ECO:0000256" key="5">
    <source>
        <dbReference type="ARBA" id="ARBA00022363"/>
    </source>
</evidence>
<keyword evidence="7" id="KW-0949">S-adenosyl-L-methionine</keyword>
<feature type="binding site" evidence="14">
    <location>
        <position position="129"/>
    </location>
    <ligand>
        <name>[4Fe-4S] cluster</name>
        <dbReference type="ChEBI" id="CHEBI:49883"/>
        <note>4Fe-4S-S-AdoMet</note>
    </ligand>
</feature>
<sequence length="339" mass="38536">MKNAIIPCSNSICHKIDWKKQVATAITDPQELLNLLKLPSDVLGDGQATELFKLKVPLAYLQRMRVGDPNDPLFRQVWPAKEEFVQTSGYVDDPLQEQQSNPIPGLLHKYGSRVLTITTASCAINCRYCFRRAFNYQEQNYGPQAWQPWINYLKENPSVNEVILSGGDPLLLSDQKLAQFIEQIEQLPQVTRLRIHSRLPLVIPDRITEQFLAMAENSRLKWILVWHINHPQEIDEAVVEAAKQCANVGIFQLNQSVLLRGINNDASVLASLSEKLFAADIQPYYLHLLDKVSGIAHFDEQPEQAHQIYRELMAQLPGYLVPKLAQEVPGLSSKQFTFN</sequence>
<dbReference type="PANTHER" id="PTHR30538:SF1">
    <property type="entry name" value="L-LYSINE 2,3-AMINOMUTASE"/>
    <property type="match status" value="1"/>
</dbReference>
<evidence type="ECO:0000256" key="10">
    <source>
        <dbReference type="ARBA" id="ARBA00023004"/>
    </source>
</evidence>
<evidence type="ECO:0000313" key="18">
    <source>
        <dbReference type="Proteomes" id="UP001239782"/>
    </source>
</evidence>
<reference evidence="17 18" key="1">
    <citation type="submission" date="2023-08" db="EMBL/GenBank/DDBJ databases">
        <title>Pleionea litopenaei sp. nov., isolated from stomach of juvenile Litopenaeus vannamei.</title>
        <authorList>
            <person name="Rho A.M."/>
            <person name="Hwang C.Y."/>
        </authorList>
    </citation>
    <scope>NUCLEOTIDE SEQUENCE [LARGE SCALE GENOMIC DNA]</scope>
    <source>
        <strain evidence="17 18">HL-JVS1</strain>
    </source>
</reference>
<dbReference type="CDD" id="cd01335">
    <property type="entry name" value="Radical_SAM"/>
    <property type="match status" value="1"/>
</dbReference>
<dbReference type="GO" id="GO:0051539">
    <property type="term" value="F:4 iron, 4 sulfur cluster binding"/>
    <property type="evidence" value="ECO:0007669"/>
    <property type="project" value="UniProtKB-KW"/>
</dbReference>
<dbReference type="InterPro" id="IPR007197">
    <property type="entry name" value="rSAM"/>
</dbReference>
<dbReference type="SFLD" id="SFLDS00029">
    <property type="entry name" value="Radical_SAM"/>
    <property type="match status" value="1"/>
</dbReference>
<dbReference type="SUPFAM" id="SSF102114">
    <property type="entry name" value="Radical SAM enzymes"/>
    <property type="match status" value="1"/>
</dbReference>
<protein>
    <recommendedName>
        <fullName evidence="5">L-lysine 2,3-aminomutase</fullName>
    </recommendedName>
    <alternativeName>
        <fullName evidence="13">EF-P post-translational modification enzyme B</fullName>
    </alternativeName>
</protein>
<evidence type="ECO:0000256" key="9">
    <source>
        <dbReference type="ARBA" id="ARBA00022898"/>
    </source>
</evidence>
<evidence type="ECO:0000256" key="14">
    <source>
        <dbReference type="PIRSR" id="PIRSR004911-1"/>
    </source>
</evidence>
<keyword evidence="6 14" id="KW-0004">4Fe-4S</keyword>
<dbReference type="RefSeq" id="WP_309204240.1">
    <property type="nucleotide sequence ID" value="NZ_CP133548.1"/>
</dbReference>
<evidence type="ECO:0000256" key="12">
    <source>
        <dbReference type="ARBA" id="ARBA00023235"/>
    </source>
</evidence>
<dbReference type="PIRSF" id="PIRSF004911">
    <property type="entry name" value="DUF160"/>
    <property type="match status" value="1"/>
</dbReference>
<proteinExistence type="inferred from homology"/>
<dbReference type="Proteomes" id="UP001239782">
    <property type="component" value="Chromosome"/>
</dbReference>
<gene>
    <name evidence="17" type="primary">epmB</name>
    <name evidence="17" type="ORF">Q9312_08840</name>
</gene>
<evidence type="ECO:0000256" key="3">
    <source>
        <dbReference type="ARBA" id="ARBA00001966"/>
    </source>
</evidence>
<evidence type="ECO:0000256" key="13">
    <source>
        <dbReference type="ARBA" id="ARBA00030756"/>
    </source>
</evidence>
<evidence type="ECO:0000256" key="11">
    <source>
        <dbReference type="ARBA" id="ARBA00023014"/>
    </source>
</evidence>
<comment type="cofactor">
    <cofactor evidence="3">
        <name>[4Fe-4S] cluster</name>
        <dbReference type="ChEBI" id="CHEBI:49883"/>
    </cofactor>
</comment>
<dbReference type="InterPro" id="IPR013785">
    <property type="entry name" value="Aldolase_TIM"/>
</dbReference>
<keyword evidence="8 14" id="KW-0479">Metal-binding</keyword>
<evidence type="ECO:0000256" key="4">
    <source>
        <dbReference type="ARBA" id="ARBA00008703"/>
    </source>
</evidence>
<dbReference type="SFLD" id="SFLDG01070">
    <property type="entry name" value="PLP-dependent"/>
    <property type="match status" value="1"/>
</dbReference>
<feature type="binding site" evidence="14">
    <location>
        <position position="126"/>
    </location>
    <ligand>
        <name>[4Fe-4S] cluster</name>
        <dbReference type="ChEBI" id="CHEBI:49883"/>
        <note>4Fe-4S-S-AdoMet</note>
    </ligand>
</feature>
<dbReference type="Gene3D" id="3.20.20.70">
    <property type="entry name" value="Aldolase class I"/>
    <property type="match status" value="1"/>
</dbReference>
<dbReference type="InterPro" id="IPR058240">
    <property type="entry name" value="rSAM_sf"/>
</dbReference>
<evidence type="ECO:0000256" key="6">
    <source>
        <dbReference type="ARBA" id="ARBA00022485"/>
    </source>
</evidence>
<keyword evidence="10" id="KW-0408">Iron</keyword>
<dbReference type="InterPro" id="IPR003739">
    <property type="entry name" value="Lys_aminomutase/Glu_NH3_mut"/>
</dbReference>
<dbReference type="InterPro" id="IPR022462">
    <property type="entry name" value="EpmB"/>
</dbReference>
<organism evidence="17 18">
    <name type="scientific">Pleionea litopenaei</name>
    <dbReference type="NCBI Taxonomy" id="3070815"/>
    <lineage>
        <taxon>Bacteria</taxon>
        <taxon>Pseudomonadati</taxon>
        <taxon>Pseudomonadota</taxon>
        <taxon>Gammaproteobacteria</taxon>
        <taxon>Oceanospirillales</taxon>
        <taxon>Pleioneaceae</taxon>
        <taxon>Pleionea</taxon>
    </lineage>
</organism>
<dbReference type="PANTHER" id="PTHR30538">
    <property type="entry name" value="LYSINE 2,3-AMINOMUTASE-RELATED"/>
    <property type="match status" value="1"/>
</dbReference>
<keyword evidence="11 14" id="KW-0411">Iron-sulfur</keyword>
<comment type="cofactor">
    <cofactor evidence="2 15">
        <name>pyridoxal 5'-phosphate</name>
        <dbReference type="ChEBI" id="CHEBI:597326"/>
    </cofactor>
</comment>
<evidence type="ECO:0000259" key="16">
    <source>
        <dbReference type="PROSITE" id="PS51918"/>
    </source>
</evidence>
<keyword evidence="18" id="KW-1185">Reference proteome</keyword>
<dbReference type="NCBIfam" id="TIGR03821">
    <property type="entry name" value="EFP_modif_epmB"/>
    <property type="match status" value="1"/>
</dbReference>
<evidence type="ECO:0000256" key="8">
    <source>
        <dbReference type="ARBA" id="ARBA00022723"/>
    </source>
</evidence>
<evidence type="ECO:0000313" key="17">
    <source>
        <dbReference type="EMBL" id="WMS89006.1"/>
    </source>
</evidence>
<dbReference type="NCBIfam" id="TIGR00238">
    <property type="entry name" value="KamA family radical SAM protein"/>
    <property type="match status" value="1"/>
</dbReference>
<dbReference type="KEGG" id="plei:Q9312_08840"/>
<comment type="catalytic activity">
    <reaction evidence="1">
        <text>L-lysine = D-beta-lysine</text>
        <dbReference type="Rhea" id="RHEA:44148"/>
        <dbReference type="ChEBI" id="CHEBI:32551"/>
        <dbReference type="ChEBI" id="CHEBI:84138"/>
    </reaction>
</comment>
<keyword evidence="12" id="KW-0413">Isomerase</keyword>
<keyword evidence="9 15" id="KW-0663">Pyridoxal phosphate</keyword>
<dbReference type="PROSITE" id="PS51918">
    <property type="entry name" value="RADICAL_SAM"/>
    <property type="match status" value="1"/>
</dbReference>